<organism evidence="4 5">
    <name type="scientific">Linnemannia elongata AG-77</name>
    <dbReference type="NCBI Taxonomy" id="1314771"/>
    <lineage>
        <taxon>Eukaryota</taxon>
        <taxon>Fungi</taxon>
        <taxon>Fungi incertae sedis</taxon>
        <taxon>Mucoromycota</taxon>
        <taxon>Mortierellomycotina</taxon>
        <taxon>Mortierellomycetes</taxon>
        <taxon>Mortierellales</taxon>
        <taxon>Mortierellaceae</taxon>
        <taxon>Linnemannia</taxon>
    </lineage>
</organism>
<feature type="transmembrane region" description="Helical" evidence="3">
    <location>
        <begin position="549"/>
        <end position="567"/>
    </location>
</feature>
<feature type="transmembrane region" description="Helical" evidence="3">
    <location>
        <begin position="68"/>
        <end position="88"/>
    </location>
</feature>
<evidence type="ECO:0000256" key="3">
    <source>
        <dbReference type="SAM" id="Phobius"/>
    </source>
</evidence>
<dbReference type="Proteomes" id="UP000078512">
    <property type="component" value="Unassembled WGS sequence"/>
</dbReference>
<evidence type="ECO:0000256" key="1">
    <source>
        <dbReference type="SAM" id="Coils"/>
    </source>
</evidence>
<proteinExistence type="predicted"/>
<evidence type="ECO:0008006" key="6">
    <source>
        <dbReference type="Google" id="ProtNLM"/>
    </source>
</evidence>
<evidence type="ECO:0000313" key="4">
    <source>
        <dbReference type="EMBL" id="OAQ26667.1"/>
    </source>
</evidence>
<dbReference type="OrthoDB" id="2442159at2759"/>
<keyword evidence="1" id="KW-0175">Coiled coil</keyword>
<feature type="coiled-coil region" evidence="1">
    <location>
        <begin position="385"/>
        <end position="442"/>
    </location>
</feature>
<name>A0A197JN46_9FUNG</name>
<sequence length="597" mass="64557">MAHSTACPPSPTSPFSSFATTASPSPATTKKRPQPPPPPPPQQQKHIYSVQQLRALASRLDLLKAGSLLLLPSVLPYLASALTALTAASSPTSSTNCFQRQGSDGDINIGVLGTNNGDNSYGLIEGGGAVGAHWWVAPLLPCVGLVLPMVVAKVLASRRRCRRAGGGCCKMKQKANGTTTTCPYARLLNRLGFSGCSSSSSSKDASLLPTEAPLLNHDNQSNSSNKSTMQQRRLLRPRTLLLASLCLWSVLLASAPRLGLNKTVSFTVYSSLDGSFDDALITSSASCPLAAPAASPEDVATTTNTNDESAAGLTSTAWVDISESAMDARVLSAENDEVMDSEWSFPEETLESMTAQQRESLSALRDFWDAMEQVVGDPQEANEIREEFEEQLDEQLQQYQHEGQDETEGEPGTMVITQEELVKEMEEKMMDARDRADVEEEGKVFEYVPWWTEGMLFGISLAIGGVLVALAQARAQTLDLLQTATSRQKRFGDEDDDEVNESLSFNSSSSDVDSEPESDESLSEKGKLTPLQKSSKKNETRPAFIIPRAANRLLLLTALVANFWVINSKYWDLPALLFVGLGSTAVLLAHAWVPHDL</sequence>
<dbReference type="CDD" id="cd22249">
    <property type="entry name" value="UDM1_RNF168_RNF169-like"/>
    <property type="match status" value="1"/>
</dbReference>
<evidence type="ECO:0000256" key="2">
    <source>
        <dbReference type="SAM" id="MobiDB-lite"/>
    </source>
</evidence>
<feature type="transmembrane region" description="Helical" evidence="3">
    <location>
        <begin position="573"/>
        <end position="593"/>
    </location>
</feature>
<keyword evidence="5" id="KW-1185">Reference proteome</keyword>
<reference evidence="4 5" key="1">
    <citation type="submission" date="2016-05" db="EMBL/GenBank/DDBJ databases">
        <title>Genome sequencing reveals origins of a unique bacterial endosymbiosis in the earliest lineages of terrestrial Fungi.</title>
        <authorList>
            <consortium name="DOE Joint Genome Institute"/>
            <person name="Uehling J."/>
            <person name="Gryganskyi A."/>
            <person name="Hameed K."/>
            <person name="Tschaplinski T."/>
            <person name="Misztal P."/>
            <person name="Wu S."/>
            <person name="Desiro A."/>
            <person name="Vande Pol N."/>
            <person name="Du Z.-Y."/>
            <person name="Zienkiewicz A."/>
            <person name="Zienkiewicz K."/>
            <person name="Morin E."/>
            <person name="Tisserant E."/>
            <person name="Splivallo R."/>
            <person name="Hainaut M."/>
            <person name="Henrissat B."/>
            <person name="Ohm R."/>
            <person name="Kuo A."/>
            <person name="Yan J."/>
            <person name="Lipzen A."/>
            <person name="Nolan M."/>
            <person name="Labutti K."/>
            <person name="Barry K."/>
            <person name="Goldstein A."/>
            <person name="Labbe J."/>
            <person name="Schadt C."/>
            <person name="Tuskan G."/>
            <person name="Grigoriev I."/>
            <person name="Martin F."/>
            <person name="Vilgalys R."/>
            <person name="Bonito G."/>
        </authorList>
    </citation>
    <scope>NUCLEOTIDE SEQUENCE [LARGE SCALE GENOMIC DNA]</scope>
    <source>
        <strain evidence="4 5">AG-77</strain>
    </source>
</reference>
<feature type="compositionally biased region" description="Low complexity" evidence="2">
    <location>
        <begin position="1"/>
        <end position="28"/>
    </location>
</feature>
<dbReference type="EMBL" id="KV442064">
    <property type="protein sequence ID" value="OAQ26667.1"/>
    <property type="molecule type" value="Genomic_DNA"/>
</dbReference>
<protein>
    <recommendedName>
        <fullName evidence="6">Transmembrane protein</fullName>
    </recommendedName>
</protein>
<feature type="transmembrane region" description="Helical" evidence="3">
    <location>
        <begin position="135"/>
        <end position="156"/>
    </location>
</feature>
<gene>
    <name evidence="4" type="ORF">K457DRAFT_21852</name>
</gene>
<feature type="region of interest" description="Disordered" evidence="2">
    <location>
        <begin position="489"/>
        <end position="535"/>
    </location>
</feature>
<keyword evidence="3" id="KW-0812">Transmembrane</keyword>
<evidence type="ECO:0000313" key="5">
    <source>
        <dbReference type="Proteomes" id="UP000078512"/>
    </source>
</evidence>
<feature type="compositionally biased region" description="Low complexity" evidence="2">
    <location>
        <begin position="501"/>
        <end position="511"/>
    </location>
</feature>
<accession>A0A197JN46</accession>
<keyword evidence="3" id="KW-0472">Membrane</keyword>
<feature type="transmembrane region" description="Helical" evidence="3">
    <location>
        <begin position="239"/>
        <end position="260"/>
    </location>
</feature>
<dbReference type="AlphaFoldDB" id="A0A197JN46"/>
<feature type="transmembrane region" description="Helical" evidence="3">
    <location>
        <begin position="450"/>
        <end position="471"/>
    </location>
</feature>
<keyword evidence="3" id="KW-1133">Transmembrane helix</keyword>
<feature type="region of interest" description="Disordered" evidence="2">
    <location>
        <begin position="1"/>
        <end position="45"/>
    </location>
</feature>
<feature type="compositionally biased region" description="Acidic residues" evidence="2">
    <location>
        <begin position="512"/>
        <end position="521"/>
    </location>
</feature>